<feature type="region of interest" description="Disordered" evidence="2">
    <location>
        <begin position="200"/>
        <end position="246"/>
    </location>
</feature>
<feature type="compositionally biased region" description="Basic and acidic residues" evidence="2">
    <location>
        <begin position="15"/>
        <end position="25"/>
    </location>
</feature>
<name>A0AAN6SX02_9PEZI</name>
<reference evidence="3" key="1">
    <citation type="journal article" date="2023" name="Mol. Phylogenet. Evol.">
        <title>Genome-scale phylogeny and comparative genomics of the fungal order Sordariales.</title>
        <authorList>
            <person name="Hensen N."/>
            <person name="Bonometti L."/>
            <person name="Westerberg I."/>
            <person name="Brannstrom I.O."/>
            <person name="Guillou S."/>
            <person name="Cros-Aarteil S."/>
            <person name="Calhoun S."/>
            <person name="Haridas S."/>
            <person name="Kuo A."/>
            <person name="Mondo S."/>
            <person name="Pangilinan J."/>
            <person name="Riley R."/>
            <person name="LaButti K."/>
            <person name="Andreopoulos B."/>
            <person name="Lipzen A."/>
            <person name="Chen C."/>
            <person name="Yan M."/>
            <person name="Daum C."/>
            <person name="Ng V."/>
            <person name="Clum A."/>
            <person name="Steindorff A."/>
            <person name="Ohm R.A."/>
            <person name="Martin F."/>
            <person name="Silar P."/>
            <person name="Natvig D.O."/>
            <person name="Lalanne C."/>
            <person name="Gautier V."/>
            <person name="Ament-Velasquez S.L."/>
            <person name="Kruys A."/>
            <person name="Hutchinson M.I."/>
            <person name="Powell A.J."/>
            <person name="Barry K."/>
            <person name="Miller A.N."/>
            <person name="Grigoriev I.V."/>
            <person name="Debuchy R."/>
            <person name="Gladieux P."/>
            <person name="Hiltunen Thoren M."/>
            <person name="Johannesson H."/>
        </authorList>
    </citation>
    <scope>NUCLEOTIDE SEQUENCE</scope>
    <source>
        <strain evidence="3">CBS 757.83</strain>
    </source>
</reference>
<dbReference type="EMBL" id="MU863714">
    <property type="protein sequence ID" value="KAK4096448.1"/>
    <property type="molecule type" value="Genomic_DNA"/>
</dbReference>
<feature type="compositionally biased region" description="Basic and acidic residues" evidence="2">
    <location>
        <begin position="130"/>
        <end position="139"/>
    </location>
</feature>
<protein>
    <submittedName>
        <fullName evidence="3">Uncharacterized protein</fullName>
    </submittedName>
</protein>
<feature type="coiled-coil region" evidence="1">
    <location>
        <begin position="144"/>
        <end position="187"/>
    </location>
</feature>
<feature type="compositionally biased region" description="Low complexity" evidence="2">
    <location>
        <begin position="79"/>
        <end position="100"/>
    </location>
</feature>
<accession>A0AAN6SX02</accession>
<sequence length="246" mass="27368">MARSGTVQRAVRRQTHLEVEMDPSSRHSRTPPRAQPEVIDLPGEPESPEEHGVRLRPSKALPDIIDFTGEPDSTEEVDVLIPPRTRTTTLTVPTDKPTTDNANPPDHQPNGPGCEPVVGTWNGDEDSEAELQRSSEVEVRKLKLKEEQEGEAELDAEYERLCKELHIENCEAGEDELDAEYERLCKELHIEDCEVGENVTDAGLEADSEAMDQDDEHHWSRSPGPDHGTSVARSSARLAVLSTRSR</sequence>
<evidence type="ECO:0000256" key="2">
    <source>
        <dbReference type="SAM" id="MobiDB-lite"/>
    </source>
</evidence>
<reference evidence="3" key="2">
    <citation type="submission" date="2023-05" db="EMBL/GenBank/DDBJ databases">
        <authorList>
            <consortium name="Lawrence Berkeley National Laboratory"/>
            <person name="Steindorff A."/>
            <person name="Hensen N."/>
            <person name="Bonometti L."/>
            <person name="Westerberg I."/>
            <person name="Brannstrom I.O."/>
            <person name="Guillou S."/>
            <person name="Cros-Aarteil S."/>
            <person name="Calhoun S."/>
            <person name="Haridas S."/>
            <person name="Kuo A."/>
            <person name="Mondo S."/>
            <person name="Pangilinan J."/>
            <person name="Riley R."/>
            <person name="Labutti K."/>
            <person name="Andreopoulos B."/>
            <person name="Lipzen A."/>
            <person name="Chen C."/>
            <person name="Yanf M."/>
            <person name="Daum C."/>
            <person name="Ng V."/>
            <person name="Clum A."/>
            <person name="Ohm R."/>
            <person name="Martin F."/>
            <person name="Silar P."/>
            <person name="Natvig D."/>
            <person name="Lalanne C."/>
            <person name="Gautier V."/>
            <person name="Ament-Velasquez S.L."/>
            <person name="Kruys A."/>
            <person name="Hutchinson M.I."/>
            <person name="Powell A.J."/>
            <person name="Barry K."/>
            <person name="Miller A.N."/>
            <person name="Grigoriev I.V."/>
            <person name="Debuchy R."/>
            <person name="Gladieux P."/>
            <person name="Thoren M.H."/>
            <person name="Johannesson H."/>
        </authorList>
    </citation>
    <scope>NUCLEOTIDE SEQUENCE</scope>
    <source>
        <strain evidence="3">CBS 757.83</strain>
    </source>
</reference>
<proteinExistence type="predicted"/>
<evidence type="ECO:0000313" key="3">
    <source>
        <dbReference type="EMBL" id="KAK4096448.1"/>
    </source>
</evidence>
<keyword evidence="4" id="KW-1185">Reference proteome</keyword>
<organism evidence="3 4">
    <name type="scientific">Parathielavia hyrcaniae</name>
    <dbReference type="NCBI Taxonomy" id="113614"/>
    <lineage>
        <taxon>Eukaryota</taxon>
        <taxon>Fungi</taxon>
        <taxon>Dikarya</taxon>
        <taxon>Ascomycota</taxon>
        <taxon>Pezizomycotina</taxon>
        <taxon>Sordariomycetes</taxon>
        <taxon>Sordariomycetidae</taxon>
        <taxon>Sordariales</taxon>
        <taxon>Chaetomiaceae</taxon>
        <taxon>Parathielavia</taxon>
    </lineage>
</organism>
<gene>
    <name evidence="3" type="ORF">N658DRAFT_489963</name>
</gene>
<comment type="caution">
    <text evidence="3">The sequence shown here is derived from an EMBL/GenBank/DDBJ whole genome shotgun (WGS) entry which is preliminary data.</text>
</comment>
<keyword evidence="1" id="KW-0175">Coiled coil</keyword>
<dbReference type="Proteomes" id="UP001305647">
    <property type="component" value="Unassembled WGS sequence"/>
</dbReference>
<evidence type="ECO:0000313" key="4">
    <source>
        <dbReference type="Proteomes" id="UP001305647"/>
    </source>
</evidence>
<dbReference type="AlphaFoldDB" id="A0AAN6SX02"/>
<evidence type="ECO:0000256" key="1">
    <source>
        <dbReference type="SAM" id="Coils"/>
    </source>
</evidence>
<feature type="region of interest" description="Disordered" evidence="2">
    <location>
        <begin position="1"/>
        <end position="139"/>
    </location>
</feature>
<feature type="compositionally biased region" description="Acidic residues" evidence="2">
    <location>
        <begin position="204"/>
        <end position="214"/>
    </location>
</feature>